<evidence type="ECO:0000256" key="9">
    <source>
        <dbReference type="ARBA" id="ARBA00049551"/>
    </source>
</evidence>
<dbReference type="Pfam" id="PF00507">
    <property type="entry name" value="Oxidored_q4"/>
    <property type="match status" value="1"/>
</dbReference>
<keyword evidence="7 10" id="KW-0472">Membrane</keyword>
<dbReference type="GO" id="GO:0008137">
    <property type="term" value="F:NADH dehydrogenase (ubiquinone) activity"/>
    <property type="evidence" value="ECO:0007669"/>
    <property type="project" value="UniProtKB-EC"/>
</dbReference>
<feature type="transmembrane region" description="Helical" evidence="10">
    <location>
        <begin position="36"/>
        <end position="55"/>
    </location>
</feature>
<evidence type="ECO:0000256" key="7">
    <source>
        <dbReference type="ARBA" id="ARBA00023136"/>
    </source>
</evidence>
<feature type="transmembrane region" description="Helical" evidence="10">
    <location>
        <begin position="76"/>
        <end position="97"/>
    </location>
</feature>
<dbReference type="EMBL" id="WNWW01000135">
    <property type="protein sequence ID" value="KAF3429935.1"/>
    <property type="molecule type" value="Genomic_DNA"/>
</dbReference>
<evidence type="ECO:0000256" key="3">
    <source>
        <dbReference type="ARBA" id="ARBA00021007"/>
    </source>
</evidence>
<sequence>MFISIIIFNLNKFFPINKKINLEKRIPFECGFNPKFILPFPILFFFSFFQIRLLFSIFDIEITLSIPIIFYLKYINFYYMLNTILLFIFIILFTLIIE</sequence>
<comment type="catalytic activity">
    <reaction evidence="9">
        <text>a ubiquinone + NADH + 5 H(+)(in) = a ubiquinol + NAD(+) + 4 H(+)(out)</text>
        <dbReference type="Rhea" id="RHEA:29091"/>
        <dbReference type="Rhea" id="RHEA-COMP:9565"/>
        <dbReference type="Rhea" id="RHEA-COMP:9566"/>
        <dbReference type="ChEBI" id="CHEBI:15378"/>
        <dbReference type="ChEBI" id="CHEBI:16389"/>
        <dbReference type="ChEBI" id="CHEBI:17976"/>
        <dbReference type="ChEBI" id="CHEBI:57540"/>
        <dbReference type="ChEBI" id="CHEBI:57945"/>
        <dbReference type="EC" id="7.1.1.2"/>
    </reaction>
</comment>
<evidence type="ECO:0000256" key="10">
    <source>
        <dbReference type="SAM" id="Phobius"/>
    </source>
</evidence>
<evidence type="ECO:0000256" key="8">
    <source>
        <dbReference type="ARBA" id="ARBA00031029"/>
    </source>
</evidence>
<reference evidence="11" key="1">
    <citation type="submission" date="2019-11" db="EMBL/GenBank/DDBJ databases">
        <title>The nuclear and mitochondrial genomes of Frieseomelitta varia - a highly eusocial stingless bee (Meliponini) with a permanently sterile worker caste.</title>
        <authorList>
            <person name="Freitas F.C.P."/>
            <person name="Lourenco A.P."/>
            <person name="Nunes F.M.F."/>
            <person name="Paschoal A.R."/>
            <person name="Abreu F.C.P."/>
            <person name="Barbin F.O."/>
            <person name="Bataglia L."/>
            <person name="Cardoso-Junior C.A.M."/>
            <person name="Cervoni M.S."/>
            <person name="Silva S.R."/>
            <person name="Dalarmi F."/>
            <person name="Del Lama M.A."/>
            <person name="Depintor T.S."/>
            <person name="Ferreira K.M."/>
            <person name="Goria P.S."/>
            <person name="Jaskot M.C."/>
            <person name="Lago D.C."/>
            <person name="Luna-Lucena D."/>
            <person name="Moda L.M."/>
            <person name="Nascimento L."/>
            <person name="Pedrino M."/>
            <person name="Rabico F.O."/>
            <person name="Sanches F.C."/>
            <person name="Santos D.E."/>
            <person name="Santos C.G."/>
            <person name="Vieira J."/>
            <person name="Lopes T.F."/>
            <person name="Barchuk A.R."/>
            <person name="Hartfelder K."/>
            <person name="Simoes Z.L.P."/>
            <person name="Bitondi M.M.G."/>
            <person name="Pinheiro D.G."/>
        </authorList>
    </citation>
    <scope>NUCLEOTIDE SEQUENCE</scope>
    <source>
        <strain evidence="11">USP_RPSP 00005682</strain>
        <tissue evidence="11">Whole individual</tissue>
    </source>
</reference>
<name>A0A833SCS6_9HYME</name>
<evidence type="ECO:0000256" key="1">
    <source>
        <dbReference type="ARBA" id="ARBA00004370"/>
    </source>
</evidence>
<keyword evidence="6 10" id="KW-1133">Transmembrane helix</keyword>
<keyword evidence="12" id="KW-1185">Reference proteome</keyword>
<evidence type="ECO:0000256" key="5">
    <source>
        <dbReference type="ARBA" id="ARBA00022692"/>
    </source>
</evidence>
<dbReference type="Gene3D" id="1.20.58.1610">
    <property type="entry name" value="NADH:ubiquinone/plastoquinone oxidoreductase, chain 3"/>
    <property type="match status" value="1"/>
</dbReference>
<dbReference type="InterPro" id="IPR000440">
    <property type="entry name" value="NADH_UbQ/plastoQ_OxRdtase_su3"/>
</dbReference>
<dbReference type="InterPro" id="IPR038430">
    <property type="entry name" value="NDAH_ubi_oxred_su3_sf"/>
</dbReference>
<keyword evidence="4" id="KW-0813">Transport</keyword>
<keyword evidence="5 10" id="KW-0812">Transmembrane</keyword>
<evidence type="ECO:0000256" key="4">
    <source>
        <dbReference type="ARBA" id="ARBA00022448"/>
    </source>
</evidence>
<accession>A0A833SCS6</accession>
<gene>
    <name evidence="11" type="ORF">E2986_13813</name>
</gene>
<dbReference type="AlphaFoldDB" id="A0A833SCS6"/>
<evidence type="ECO:0000313" key="12">
    <source>
        <dbReference type="Proteomes" id="UP000655588"/>
    </source>
</evidence>
<dbReference type="Proteomes" id="UP000655588">
    <property type="component" value="Unassembled WGS sequence"/>
</dbReference>
<evidence type="ECO:0000256" key="6">
    <source>
        <dbReference type="ARBA" id="ARBA00022989"/>
    </source>
</evidence>
<evidence type="ECO:0000256" key="2">
    <source>
        <dbReference type="ARBA" id="ARBA00008472"/>
    </source>
</evidence>
<proteinExistence type="inferred from homology"/>
<dbReference type="GO" id="GO:0016020">
    <property type="term" value="C:membrane"/>
    <property type="evidence" value="ECO:0007669"/>
    <property type="project" value="UniProtKB-SubCell"/>
</dbReference>
<comment type="caution">
    <text evidence="11">The sequence shown here is derived from an EMBL/GenBank/DDBJ whole genome shotgun (WGS) entry which is preliminary data.</text>
</comment>
<evidence type="ECO:0000313" key="11">
    <source>
        <dbReference type="EMBL" id="KAF3429935.1"/>
    </source>
</evidence>
<protein>
    <recommendedName>
        <fullName evidence="3">NADH-ubiquinone oxidoreductase chain 3</fullName>
    </recommendedName>
    <alternativeName>
        <fullName evidence="8">NADH dehydrogenase subunit 3</fullName>
    </alternativeName>
</protein>
<comment type="subcellular location">
    <subcellularLocation>
        <location evidence="1">Membrane</location>
    </subcellularLocation>
</comment>
<comment type="similarity">
    <text evidence="2">Belongs to the complex I subunit 3 family.</text>
</comment>
<organism evidence="11 12">
    <name type="scientific">Frieseomelitta varia</name>
    <dbReference type="NCBI Taxonomy" id="561572"/>
    <lineage>
        <taxon>Eukaryota</taxon>
        <taxon>Metazoa</taxon>
        <taxon>Ecdysozoa</taxon>
        <taxon>Arthropoda</taxon>
        <taxon>Hexapoda</taxon>
        <taxon>Insecta</taxon>
        <taxon>Pterygota</taxon>
        <taxon>Neoptera</taxon>
        <taxon>Endopterygota</taxon>
        <taxon>Hymenoptera</taxon>
        <taxon>Apocrita</taxon>
        <taxon>Aculeata</taxon>
        <taxon>Apoidea</taxon>
        <taxon>Anthophila</taxon>
        <taxon>Apidae</taxon>
        <taxon>Frieseomelitta</taxon>
    </lineage>
</organism>